<dbReference type="EMBL" id="CAADRA010005136">
    <property type="protein sequence ID" value="VFT85705.1"/>
    <property type="molecule type" value="Genomic_DNA"/>
</dbReference>
<reference evidence="10" key="2">
    <citation type="submission" date="2019-06" db="EMBL/GenBank/DDBJ databases">
        <title>Genomics analysis of Aphanomyces spp. identifies a new class of oomycete effector associated with host adaptation.</title>
        <authorList>
            <person name="Gaulin E."/>
        </authorList>
    </citation>
    <scope>NUCLEOTIDE SEQUENCE</scope>
    <source>
        <strain evidence="10">CBS 578.67</strain>
    </source>
</reference>
<feature type="chain" id="PRO_5033826254" evidence="8">
    <location>
        <begin position="20"/>
        <end position="300"/>
    </location>
</feature>
<dbReference type="PANTHER" id="PTHR36575:SF2">
    <property type="entry name" value="CHITIN-BINDING TYPE-4 DOMAIN-CONTAINING PROTEIN-RELATED"/>
    <property type="match status" value="1"/>
</dbReference>
<organism evidence="11 12">
    <name type="scientific">Aphanomyces stellatus</name>
    <dbReference type="NCBI Taxonomy" id="120398"/>
    <lineage>
        <taxon>Eukaryota</taxon>
        <taxon>Sar</taxon>
        <taxon>Stramenopiles</taxon>
        <taxon>Oomycota</taxon>
        <taxon>Saprolegniomycetes</taxon>
        <taxon>Saprolegniales</taxon>
        <taxon>Verrucalvaceae</taxon>
        <taxon>Aphanomyces</taxon>
    </lineage>
</organism>
<evidence type="ECO:0000256" key="7">
    <source>
        <dbReference type="SAM" id="MobiDB-lite"/>
    </source>
</evidence>
<feature type="region of interest" description="Disordered" evidence="7">
    <location>
        <begin position="214"/>
        <end position="263"/>
    </location>
</feature>
<reference evidence="11 12" key="1">
    <citation type="submission" date="2019-03" db="EMBL/GenBank/DDBJ databases">
        <authorList>
            <person name="Gaulin E."/>
            <person name="Dumas B."/>
        </authorList>
    </citation>
    <scope>NUCLEOTIDE SEQUENCE [LARGE SCALE GENOMIC DNA]</scope>
    <source>
        <strain evidence="11">CBS 568.67</strain>
    </source>
</reference>
<evidence type="ECO:0000256" key="3">
    <source>
        <dbReference type="ARBA" id="ARBA00023008"/>
    </source>
</evidence>
<keyword evidence="12" id="KW-1185">Reference proteome</keyword>
<dbReference type="EMBL" id="VJMH01005115">
    <property type="protein sequence ID" value="KAF0700641.1"/>
    <property type="molecule type" value="Genomic_DNA"/>
</dbReference>
<dbReference type="GO" id="GO:0046872">
    <property type="term" value="F:metal ion binding"/>
    <property type="evidence" value="ECO:0007669"/>
    <property type="project" value="UniProtKB-KW"/>
</dbReference>
<evidence type="ECO:0000313" key="10">
    <source>
        <dbReference type="EMBL" id="KAF0700641.1"/>
    </source>
</evidence>
<keyword evidence="8" id="KW-0732">Signal</keyword>
<keyword evidence="5" id="KW-0325">Glycoprotein</keyword>
<keyword evidence="3" id="KW-0186">Copper</keyword>
<dbReference type="PANTHER" id="PTHR36575">
    <property type="entry name" value="BINDING PROTEIN, PUTATIVE (AFU_ORTHOLOGUE AFUA_1G14430)-RELATED"/>
    <property type="match status" value="1"/>
</dbReference>
<gene>
    <name evidence="11" type="primary">Aste57867_8819</name>
    <name evidence="10" type="ORF">As57867_008784</name>
    <name evidence="11" type="ORF">ASTE57867_8819</name>
</gene>
<comment type="similarity">
    <text evidence="6">Belongs to the polysaccharide monooxygenase AA13 family.</text>
</comment>
<dbReference type="InterPro" id="IPR052282">
    <property type="entry name" value="Starch-active_LPMO"/>
</dbReference>
<evidence type="ECO:0000256" key="2">
    <source>
        <dbReference type="ARBA" id="ARBA00022723"/>
    </source>
</evidence>
<keyword evidence="2" id="KW-0479">Metal-binding</keyword>
<dbReference type="AlphaFoldDB" id="A0A485KLE3"/>
<dbReference type="Pfam" id="PF03067">
    <property type="entry name" value="LPMO_10"/>
    <property type="match status" value="1"/>
</dbReference>
<feature type="signal peptide" evidence="8">
    <location>
        <begin position="1"/>
        <end position="19"/>
    </location>
</feature>
<keyword evidence="4" id="KW-1015">Disulfide bond</keyword>
<feature type="domain" description="Chitin-binding type-4" evidence="9">
    <location>
        <begin position="20"/>
        <end position="206"/>
    </location>
</feature>
<protein>
    <submittedName>
        <fullName evidence="11">Aste57867_8819 protein</fullName>
    </submittedName>
</protein>
<proteinExistence type="inferred from homology"/>
<dbReference type="OrthoDB" id="64893at2759"/>
<evidence type="ECO:0000313" key="12">
    <source>
        <dbReference type="Proteomes" id="UP000332933"/>
    </source>
</evidence>
<comment type="cofactor">
    <cofactor evidence="1">
        <name>Cu(2+)</name>
        <dbReference type="ChEBI" id="CHEBI:29036"/>
    </cofactor>
</comment>
<evidence type="ECO:0000313" key="11">
    <source>
        <dbReference type="EMBL" id="VFT85705.1"/>
    </source>
</evidence>
<evidence type="ECO:0000256" key="6">
    <source>
        <dbReference type="ARBA" id="ARBA00034311"/>
    </source>
</evidence>
<accession>A0A485KLE3</accession>
<sequence length="300" mass="32284">MKVLAASAALLLAATVVEGHGRLIVPPHRGYMGRLSQFSNLVPIDYNDNGLNAGGVGETKKGTHGVCGDPYTQTSPRDHENGGMYGRFGQHGAQVVAGCYAPGATMNLQVQVTANHMGHFNFQLCKLKGPKDVETEACFQQLVQPNGQPDWPVPSGNQFFDMQYVLPQGLTCEGETPCVLRWEYIGSNNWGEGPLGQEHFWNCADIYIRNNCDAPTAPPSPSTKTPTLAPPTKTPTDAPSTTPPQTPTVRPTTPTPVTPTPSSNNCGGQHGVCFWPVTQQTLIGYTKVQCAGFPDFVWCD</sequence>
<evidence type="ECO:0000256" key="5">
    <source>
        <dbReference type="ARBA" id="ARBA00023180"/>
    </source>
</evidence>
<name>A0A485KLE3_9STRA</name>
<evidence type="ECO:0000256" key="1">
    <source>
        <dbReference type="ARBA" id="ARBA00001973"/>
    </source>
</evidence>
<evidence type="ECO:0000256" key="8">
    <source>
        <dbReference type="SAM" id="SignalP"/>
    </source>
</evidence>
<evidence type="ECO:0000256" key="4">
    <source>
        <dbReference type="ARBA" id="ARBA00023157"/>
    </source>
</evidence>
<evidence type="ECO:0000259" key="9">
    <source>
        <dbReference type="Pfam" id="PF03067"/>
    </source>
</evidence>
<dbReference type="InterPro" id="IPR004302">
    <property type="entry name" value="Cellulose/chitin-bd_N"/>
</dbReference>
<dbReference type="Proteomes" id="UP000332933">
    <property type="component" value="Unassembled WGS sequence"/>
</dbReference>